<evidence type="ECO:0000259" key="3">
    <source>
        <dbReference type="Pfam" id="PF01464"/>
    </source>
</evidence>
<feature type="chain" id="PRO_5013231703" evidence="2">
    <location>
        <begin position="32"/>
        <end position="429"/>
    </location>
</feature>
<dbReference type="RefSeq" id="WP_085441118.1">
    <property type="nucleotide sequence ID" value="NZ_LVJN01000015.1"/>
</dbReference>
<dbReference type="EMBL" id="LVJN01000015">
    <property type="protein sequence ID" value="OSM07162.1"/>
    <property type="molecule type" value="Genomic_DNA"/>
</dbReference>
<comment type="similarity">
    <text evidence="1">Belongs to the transglycosylase Slt family.</text>
</comment>
<reference evidence="4 5" key="1">
    <citation type="journal article" date="2016" name="BMC Genomics">
        <title>Combined genomic and structural analyses of a cultured magnetotactic bacterium reveals its niche adaptation to a dynamic environment.</title>
        <authorList>
            <person name="Araujo A.C."/>
            <person name="Morillo V."/>
            <person name="Cypriano J."/>
            <person name="Teixeira L.C."/>
            <person name="Leao P."/>
            <person name="Lyra S."/>
            <person name="Almeida L.G."/>
            <person name="Bazylinski D.A."/>
            <person name="Vasconcellos A.T."/>
            <person name="Abreu F."/>
            <person name="Lins U."/>
        </authorList>
    </citation>
    <scope>NUCLEOTIDE SEQUENCE [LARGE SCALE GENOMIC DNA]</scope>
    <source>
        <strain evidence="4 5">IT-1</strain>
    </source>
</reference>
<dbReference type="SUPFAM" id="SSF53955">
    <property type="entry name" value="Lysozyme-like"/>
    <property type="match status" value="1"/>
</dbReference>
<keyword evidence="5" id="KW-1185">Reference proteome</keyword>
<protein>
    <submittedName>
        <fullName evidence="4">Putative membrane-bound lytic murein transglycosylase C</fullName>
    </submittedName>
</protein>
<dbReference type="GO" id="GO:0000270">
    <property type="term" value="P:peptidoglycan metabolic process"/>
    <property type="evidence" value="ECO:0007669"/>
    <property type="project" value="InterPro"/>
</dbReference>
<dbReference type="PANTHER" id="PTHR37423">
    <property type="entry name" value="SOLUBLE LYTIC MUREIN TRANSGLYCOSYLASE-RELATED"/>
    <property type="match status" value="1"/>
</dbReference>
<dbReference type="GO" id="GO:0016020">
    <property type="term" value="C:membrane"/>
    <property type="evidence" value="ECO:0007669"/>
    <property type="project" value="InterPro"/>
</dbReference>
<gene>
    <name evidence="4" type="ORF">MAIT1_03919</name>
</gene>
<dbReference type="PROSITE" id="PS00922">
    <property type="entry name" value="TRANSGLYCOSYLASE"/>
    <property type="match status" value="1"/>
</dbReference>
<proteinExistence type="inferred from homology"/>
<organism evidence="4 5">
    <name type="scientific">Magnetofaba australis IT-1</name>
    <dbReference type="NCBI Taxonomy" id="1434232"/>
    <lineage>
        <taxon>Bacteria</taxon>
        <taxon>Pseudomonadati</taxon>
        <taxon>Pseudomonadota</taxon>
        <taxon>Magnetococcia</taxon>
        <taxon>Magnetococcales</taxon>
        <taxon>Magnetococcaceae</taxon>
        <taxon>Magnetofaba</taxon>
    </lineage>
</organism>
<evidence type="ECO:0000256" key="1">
    <source>
        <dbReference type="ARBA" id="ARBA00007734"/>
    </source>
</evidence>
<dbReference type="GO" id="GO:0008933">
    <property type="term" value="F:peptidoglycan lytic transglycosylase activity"/>
    <property type="evidence" value="ECO:0007669"/>
    <property type="project" value="InterPro"/>
</dbReference>
<dbReference type="Proteomes" id="UP000194003">
    <property type="component" value="Unassembled WGS sequence"/>
</dbReference>
<feature type="signal peptide" evidence="2">
    <location>
        <begin position="1"/>
        <end position="31"/>
    </location>
</feature>
<dbReference type="InterPro" id="IPR023346">
    <property type="entry name" value="Lysozyme-like_dom_sf"/>
</dbReference>
<dbReference type="PANTHER" id="PTHR37423:SF2">
    <property type="entry name" value="MEMBRANE-BOUND LYTIC MUREIN TRANSGLYCOSYLASE C"/>
    <property type="match status" value="1"/>
</dbReference>
<comment type="caution">
    <text evidence="4">The sequence shown here is derived from an EMBL/GenBank/DDBJ whole genome shotgun (WGS) entry which is preliminary data.</text>
</comment>
<keyword evidence="2" id="KW-0732">Signal</keyword>
<dbReference type="InterPro" id="IPR000189">
    <property type="entry name" value="Transglyc_AS"/>
</dbReference>
<accession>A0A1Y2K909</accession>
<sequence>MNAAFRNRRAALRALALMGGGLLLRPTRLWAGDPAVDAMERMQRQALGEVESDTNFAFDELDARIRAAFDLLERQTRAAFAQAQSDAESIWQAPIAPVELPGSSHWVGYDAAQQGRVTVDYAQETVLIEKRISATTPQQAREEMQQFANKLADQTPAQTGQMDPVRKRLEITPDSASEQQIAQMGVGSIAQVVGDGDARKTADAVAKELAYAPIPQLPPKRRPQTSKADIAPRKRPPVMAVRVALSPRLKKVSAQVMTPHAKQFAKRYKLPPSLILGVTQTESDFNPRAVSPIPAYGLMQLVPTSGGADAYAFVHGVEQRPSKDLLFQPVANTELGAGYLHLLHYRYLRFITNPLSRRYCAIAGYNTGAGNVARAFGHRNNIRAAARVINALTPEQVLARLIRDLPYAETQRYVQKVLKYEKNYLSTNA</sequence>
<dbReference type="CDD" id="cd16893">
    <property type="entry name" value="LT_MltC_MltE"/>
    <property type="match status" value="1"/>
</dbReference>
<dbReference type="Gene3D" id="1.10.530.10">
    <property type="match status" value="1"/>
</dbReference>
<dbReference type="InterPro" id="IPR008258">
    <property type="entry name" value="Transglycosylase_SLT_dom_1"/>
</dbReference>
<dbReference type="STRING" id="1434232.MAIT1_03919"/>
<evidence type="ECO:0000313" key="5">
    <source>
        <dbReference type="Proteomes" id="UP000194003"/>
    </source>
</evidence>
<feature type="domain" description="Transglycosylase SLT" evidence="3">
    <location>
        <begin position="262"/>
        <end position="381"/>
    </location>
</feature>
<evidence type="ECO:0000313" key="4">
    <source>
        <dbReference type="EMBL" id="OSM07162.1"/>
    </source>
</evidence>
<name>A0A1Y2K909_9PROT</name>
<dbReference type="Pfam" id="PF01464">
    <property type="entry name" value="SLT"/>
    <property type="match status" value="1"/>
</dbReference>
<dbReference type="OrthoDB" id="7271302at2"/>
<dbReference type="AlphaFoldDB" id="A0A1Y2K909"/>
<evidence type="ECO:0000256" key="2">
    <source>
        <dbReference type="SAM" id="SignalP"/>
    </source>
</evidence>